<sequence>MSSRSDYLFNTERLYDFLLQRQRRMSEEVIAMNRDEILKMSEEDLCNYLVDRYSVQPPVMNVDAKEISDDRPIQVSRPSMWNDGRVFQVPAQLLVLSIPFEGDAQLFQLRPSSYSTRHCSAQVTHNEVQLRYEVTSNDKDRLENNINQDVGYLQSNVAQIQKDVAEYNHQLPSHVRQAVTSRKQLLLEQMNLVAGLNIPVRRRESASQTYAVPAIKRKPRIERPVVPKGSFQPEPAWPMEEYEHILSVIQNMSLVLERSPSAFANMNEEALRTHFLVQLNGHYDGATGETFNQSGKTDILIKEKDRNVFIAECKFWTGPGAFPECIDQLLGYTSWRDTKTAILLFNRNKDMSNVLEQIPGLVKAHPNFKQEKPGQMTDTQFRYLFHQNGDKNREFYLTVCVFNVPSS</sequence>
<dbReference type="KEGG" id="pbor:BSF38_20030"/>
<gene>
    <name evidence="1" type="ORF">BSF38_20030</name>
</gene>
<dbReference type="OrthoDB" id="581443at2"/>
<protein>
    <submittedName>
        <fullName evidence="1">Uncharacterized protein</fullName>
    </submittedName>
</protein>
<accession>A0A1U7CZC3</accession>
<keyword evidence="2" id="KW-1185">Reference proteome</keyword>
<dbReference type="RefSeq" id="WP_076351858.1">
    <property type="nucleotide sequence ID" value="NZ_CP019084.1"/>
</dbReference>
<reference evidence="1 2" key="1">
    <citation type="submission" date="2016-12" db="EMBL/GenBank/DDBJ databases">
        <title>Comparative genomics of four Isosphaeraceae planctomycetes: a common pool of plasmids and glycoside hydrolase genes.</title>
        <authorList>
            <person name="Ivanova A."/>
        </authorList>
    </citation>
    <scope>NUCLEOTIDE SEQUENCE [LARGE SCALE GENOMIC DNA]</scope>
    <source>
        <strain evidence="1 2">PX4</strain>
        <plasmid evidence="2">palbo2</plasmid>
    </source>
</reference>
<dbReference type="AlphaFoldDB" id="A0A1U7CZC3"/>
<geneLocation type="plasmid" evidence="2">
    <name>palbo2</name>
</geneLocation>
<evidence type="ECO:0000313" key="1">
    <source>
        <dbReference type="EMBL" id="APW64312.1"/>
    </source>
</evidence>
<organism evidence="1 2">
    <name type="scientific">Paludisphaera borealis</name>
    <dbReference type="NCBI Taxonomy" id="1387353"/>
    <lineage>
        <taxon>Bacteria</taxon>
        <taxon>Pseudomonadati</taxon>
        <taxon>Planctomycetota</taxon>
        <taxon>Planctomycetia</taxon>
        <taxon>Isosphaerales</taxon>
        <taxon>Isosphaeraceae</taxon>
        <taxon>Paludisphaera</taxon>
    </lineage>
</organism>
<keyword evidence="1" id="KW-0614">Plasmid</keyword>
<evidence type="ECO:0000313" key="2">
    <source>
        <dbReference type="Proteomes" id="UP000186309"/>
    </source>
</evidence>
<dbReference type="EMBL" id="CP019084">
    <property type="protein sequence ID" value="APW64312.1"/>
    <property type="molecule type" value="Genomic_DNA"/>
</dbReference>
<name>A0A1U7CZC3_9BACT</name>
<dbReference type="Proteomes" id="UP000186309">
    <property type="component" value="Plasmid PALBO2"/>
</dbReference>
<proteinExistence type="predicted"/>